<proteinExistence type="predicted"/>
<accession>A0A0H2LW26</accession>
<dbReference type="GO" id="GO:0006355">
    <property type="term" value="P:regulation of DNA-templated transcription"/>
    <property type="evidence" value="ECO:0007669"/>
    <property type="project" value="InterPro"/>
</dbReference>
<dbReference type="PANTHER" id="PTHR47691:SF3">
    <property type="entry name" value="HTH-TYPE TRANSCRIPTIONAL REGULATOR RV0890C-RELATED"/>
    <property type="match status" value="1"/>
</dbReference>
<evidence type="ECO:0000313" key="4">
    <source>
        <dbReference type="EMBL" id="KLN54423.1"/>
    </source>
</evidence>
<feature type="domain" description="OmpR/PhoB-type" evidence="3">
    <location>
        <begin position="2"/>
        <end position="100"/>
    </location>
</feature>
<dbReference type="CDD" id="cd00383">
    <property type="entry name" value="trans_reg_C"/>
    <property type="match status" value="1"/>
</dbReference>
<keyword evidence="1 2" id="KW-0238">DNA-binding</keyword>
<dbReference type="InterPro" id="IPR019734">
    <property type="entry name" value="TPR_rpt"/>
</dbReference>
<dbReference type="SUPFAM" id="SSF48452">
    <property type="entry name" value="TPR-like"/>
    <property type="match status" value="1"/>
</dbReference>
<feature type="DNA-binding region" description="OmpR/PhoB-type" evidence="2">
    <location>
        <begin position="2"/>
        <end position="100"/>
    </location>
</feature>
<protein>
    <submittedName>
        <fullName evidence="4">Transcriptional regulator HilA</fullName>
    </submittedName>
</protein>
<dbReference type="InterPro" id="IPR011990">
    <property type="entry name" value="TPR-like_helical_dom_sf"/>
</dbReference>
<evidence type="ECO:0000256" key="1">
    <source>
        <dbReference type="ARBA" id="ARBA00023125"/>
    </source>
</evidence>
<dbReference type="GO" id="GO:0003677">
    <property type="term" value="F:DNA binding"/>
    <property type="evidence" value="ECO:0007669"/>
    <property type="project" value="UniProtKB-UniRule"/>
</dbReference>
<evidence type="ECO:0000313" key="5">
    <source>
        <dbReference type="Proteomes" id="UP000035170"/>
    </source>
</evidence>
<evidence type="ECO:0000259" key="3">
    <source>
        <dbReference type="PROSITE" id="PS51755"/>
    </source>
</evidence>
<reference evidence="4 5" key="1">
    <citation type="submission" date="2015-03" db="EMBL/GenBank/DDBJ databases">
        <title>Genome sequence of Variovorax paradoxus TBEA6.</title>
        <authorList>
            <person name="Poehlein A."/>
            <person name="Schuldes J."/>
            <person name="Wuebbeler J.H."/>
            <person name="Hiessl S."/>
            <person name="Steinbuechel A."/>
            <person name="Daniel R."/>
        </authorList>
    </citation>
    <scope>NUCLEOTIDE SEQUENCE [LARGE SCALE GENOMIC DNA]</scope>
    <source>
        <strain evidence="4 5">TBEA6</strain>
    </source>
</reference>
<dbReference type="PROSITE" id="PS51755">
    <property type="entry name" value="OMPR_PHOB"/>
    <property type="match status" value="1"/>
</dbReference>
<dbReference type="InterPro" id="IPR036388">
    <property type="entry name" value="WH-like_DNA-bd_sf"/>
</dbReference>
<dbReference type="Gene3D" id="1.10.10.10">
    <property type="entry name" value="Winged helix-like DNA-binding domain superfamily/Winged helix DNA-binding domain"/>
    <property type="match status" value="1"/>
</dbReference>
<dbReference type="Gene3D" id="3.40.50.10070">
    <property type="entry name" value="TolB, N-terminal domain"/>
    <property type="match status" value="1"/>
</dbReference>
<dbReference type="SMART" id="SM00862">
    <property type="entry name" value="Trans_reg_C"/>
    <property type="match status" value="1"/>
</dbReference>
<dbReference type="InterPro" id="IPR001867">
    <property type="entry name" value="OmpR/PhoB-type_DNA-bd"/>
</dbReference>
<comment type="caution">
    <text evidence="4">The sequence shown here is derived from an EMBL/GenBank/DDBJ whole genome shotgun (WGS) entry which is preliminary data.</text>
</comment>
<dbReference type="RefSeq" id="WP_047785962.1">
    <property type="nucleotide sequence ID" value="NZ_JZWI01000023.1"/>
</dbReference>
<dbReference type="EMBL" id="JZWI01000023">
    <property type="protein sequence ID" value="KLN54423.1"/>
    <property type="molecule type" value="Genomic_DNA"/>
</dbReference>
<dbReference type="AlphaFoldDB" id="A0A0H2LW26"/>
<keyword evidence="5" id="KW-1185">Reference proteome</keyword>
<gene>
    <name evidence="4" type="primary">hilA</name>
    <name evidence="4" type="ORF">VPARA_43450</name>
</gene>
<name>A0A0H2LW26_VARPD</name>
<dbReference type="SMART" id="SM00028">
    <property type="entry name" value="TPR"/>
    <property type="match status" value="3"/>
</dbReference>
<dbReference type="InterPro" id="IPR016032">
    <property type="entry name" value="Sig_transdc_resp-reg_C-effctor"/>
</dbReference>
<dbReference type="PATRIC" id="fig|34073.19.peg.4447"/>
<dbReference type="SUPFAM" id="SSF52964">
    <property type="entry name" value="TolB, N-terminal domain"/>
    <property type="match status" value="1"/>
</dbReference>
<dbReference type="Gene3D" id="1.25.40.10">
    <property type="entry name" value="Tetratricopeptide repeat domain"/>
    <property type="match status" value="1"/>
</dbReference>
<dbReference type="Proteomes" id="UP000035170">
    <property type="component" value="Unassembled WGS sequence"/>
</dbReference>
<evidence type="ECO:0000256" key="2">
    <source>
        <dbReference type="PROSITE-ProRule" id="PRU01091"/>
    </source>
</evidence>
<organism evidence="4 5">
    <name type="scientific">Variovorax paradoxus</name>
    <dbReference type="NCBI Taxonomy" id="34073"/>
    <lineage>
        <taxon>Bacteria</taxon>
        <taxon>Pseudomonadati</taxon>
        <taxon>Pseudomonadota</taxon>
        <taxon>Betaproteobacteria</taxon>
        <taxon>Burkholderiales</taxon>
        <taxon>Comamonadaceae</taxon>
        <taxon>Variovorax</taxon>
    </lineage>
</organism>
<dbReference type="PANTHER" id="PTHR47691">
    <property type="entry name" value="REGULATOR-RELATED"/>
    <property type="match status" value="1"/>
</dbReference>
<dbReference type="Pfam" id="PF00486">
    <property type="entry name" value="Trans_reg_C"/>
    <property type="match status" value="1"/>
</dbReference>
<sequence>MGKRFAFGPLLLDARMGTLSRDGRVLAVGQRGLLILRTLLEAQGEVVAKSTLMAAAWPGLVVEDSNLSVQIAALRKLLGTTSEGAQWILTVPRVGYRLAEAAAVDDTALEQADAGSADGGRRPSIAVMPFKNLSDDATQEYFADGVTEDVIAALTRFRWFSVRGRNSSFVYKSRAVEPKTAALELGVRYLLTGAVRRSGDRIRISAELVDACDGRYIWAGHHDFALLDMFEVQDTIAQQVAGSIEPELLKSEAGLAAQRRCSGSVTGWDLVARGSWFFHQVTRPTHLQARALFRQARQLDAGLPEARMWLGRVNAGLIAYGWSEDPDADLAEGLEAALQAVQMDEKSPYAHYALAIVSVYMESFALAIRAAEKAAELSPGFALGHLVLGMARLFSGDAGKAVESLECGLHLNRYDPQNFIWYNVLSLAYLFSGDASEALQCATTSLKVRPTWRSAMETAAACCTALGRTPAARQWLDQMTKLPLASGDALQPLWRSNPRWAGELQALLDTTLREAHAEVLAANGHAECERAQGKRTS</sequence>
<dbReference type="GO" id="GO:0000160">
    <property type="term" value="P:phosphorelay signal transduction system"/>
    <property type="evidence" value="ECO:0007669"/>
    <property type="project" value="InterPro"/>
</dbReference>
<dbReference type="SUPFAM" id="SSF46894">
    <property type="entry name" value="C-terminal effector domain of the bipartite response regulators"/>
    <property type="match status" value="1"/>
</dbReference>